<dbReference type="HOGENOM" id="CLU_005126_10_2_10"/>
<dbReference type="AlphaFoldDB" id="F2IJH8"/>
<dbReference type="KEGG" id="fte:Fluta_0865"/>
<keyword evidence="6 7" id="KW-0472">Membrane</keyword>
<dbReference type="EMBL" id="CP002542">
    <property type="protein sequence ID" value="AEA42866.1"/>
    <property type="molecule type" value="Genomic_DNA"/>
</dbReference>
<feature type="transmembrane region" description="Helical" evidence="7">
    <location>
        <begin position="408"/>
        <end position="427"/>
    </location>
</feature>
<keyword evidence="3 7" id="KW-0812">Transmembrane</keyword>
<evidence type="ECO:0000256" key="4">
    <source>
        <dbReference type="ARBA" id="ARBA00022989"/>
    </source>
</evidence>
<feature type="transmembrane region" description="Helical" evidence="7">
    <location>
        <begin position="7"/>
        <end position="26"/>
    </location>
</feature>
<sequence length="759" mass="84261" precursor="true">MRNLRNLLFYILTIGGFSALIFGVILSGKSLETGKVTTFKPVATASTWQQFTETYYHNLTHPLAILLLQIVTIIVVARIFGFFCKKIGQPSVIGEIIAGIFLGPSFIGMYFPEFSHFVFPDKSMDNLKFLSQIGLILFMFVVGMELELKTLKNKANDAVVISHASIIFPFTLGVGLAYFIYSEFAPANINFLSFALFIGISMSITAFPVLARIVQERGLSKTKLGSIVITCAAADDITAWCILAAVIAIVKAGSVLSAIYIIFMAIGYVFLMLKIVQPFLKRLGDKHSNKESLSKPVVAIFFITLLISSFATEVIGIHALFGAFLAGVIMPANMNFRTIFIEKIEDVAVLLLLPLFFVFTGLRTQIGLLNDWHLWLIAFIIIAVAIIGKFLGSALAAKFVGQSWRDSLIIGALMNTRGLMELIVLNIGYDLGVLSDEIFAMLVLMALITTFMTGPILDLINWLVPEKKSAEQQAGKAVLSTKYSILLSFGSPERGRTLLRLANSFIRKSPENANITALHVSLSNDLNQFNAEEYERSSFAPISEESQKLHMPVVTLFKPTVDIDKEITDTSNAGNFDLLLIGIGSSVFEGSLLGRILGFTTKLINPERLYETITGKEPLFENTVFDERTRQLIKNAKLPIGIVIDKNLEKVENVFLPIFSIHDSFLLVYAQKLIHHSNARVTIIDSSGIVKTHPELKESIRMIEQVAPNHISLQTEPRLDKEFMSEQDLMLISHDSWRKAVETQSLWLTNTPSVLILKP</sequence>
<feature type="transmembrane region" description="Helical" evidence="7">
    <location>
        <begin position="226"/>
        <end position="249"/>
    </location>
</feature>
<dbReference type="PANTHER" id="PTHR32468">
    <property type="entry name" value="CATION/H + ANTIPORTER"/>
    <property type="match status" value="1"/>
</dbReference>
<feature type="transmembrane region" description="Helical" evidence="7">
    <location>
        <begin position="317"/>
        <end position="336"/>
    </location>
</feature>
<accession>F2IJH8</accession>
<dbReference type="STRING" id="755732.Fluta_0865"/>
<feature type="transmembrane region" description="Helical" evidence="7">
    <location>
        <begin position="129"/>
        <end position="146"/>
    </location>
</feature>
<feature type="transmembrane region" description="Helical" evidence="7">
    <location>
        <begin position="293"/>
        <end position="311"/>
    </location>
</feature>
<gene>
    <name evidence="9" type="ordered locus">Fluta_0865</name>
</gene>
<evidence type="ECO:0000256" key="3">
    <source>
        <dbReference type="ARBA" id="ARBA00022692"/>
    </source>
</evidence>
<reference evidence="10" key="2">
    <citation type="submission" date="2011-02" db="EMBL/GenBank/DDBJ databases">
        <title>The complete genome of Fluviicola taffensis DSM 16823.</title>
        <authorList>
            <consortium name="US DOE Joint Genome Institute (JGI-PGF)"/>
            <person name="Lucas S."/>
            <person name="Copeland A."/>
            <person name="Lapidus A."/>
            <person name="Bruce D."/>
            <person name="Goodwin L."/>
            <person name="Pitluck S."/>
            <person name="Kyrpides N."/>
            <person name="Mavromatis K."/>
            <person name="Ivanova N."/>
            <person name="Mikhailova N."/>
            <person name="Pagani I."/>
            <person name="Chertkov O."/>
            <person name="Detter J.C."/>
            <person name="Han C."/>
            <person name="Tapia R."/>
            <person name="Land M."/>
            <person name="Hauser L."/>
            <person name="Markowitz V."/>
            <person name="Cheng J.-F."/>
            <person name="Hugenholtz P."/>
            <person name="Woyke T."/>
            <person name="Wu D."/>
            <person name="Tindall B."/>
            <person name="Pomrenke H.G."/>
            <person name="Brambilla E."/>
            <person name="Klenk H.-P."/>
            <person name="Eisen J.A."/>
        </authorList>
    </citation>
    <scope>NUCLEOTIDE SEQUENCE [LARGE SCALE GENOMIC DNA]</scope>
    <source>
        <strain evidence="10">DSM 16823 / RW262 / RW262</strain>
    </source>
</reference>
<evidence type="ECO:0000313" key="10">
    <source>
        <dbReference type="Proteomes" id="UP000007463"/>
    </source>
</evidence>
<keyword evidence="5" id="KW-0406">Ion transport</keyword>
<reference evidence="9 10" key="1">
    <citation type="journal article" date="2011" name="Stand. Genomic Sci.">
        <title>Complete genome sequence of the gliding freshwater bacterium Fluviicola taffensis type strain (RW262).</title>
        <authorList>
            <person name="Woyke T."/>
            <person name="Chertkov O."/>
            <person name="Lapidus A."/>
            <person name="Nolan M."/>
            <person name="Lucas S."/>
            <person name="Del Rio T.G."/>
            <person name="Tice H."/>
            <person name="Cheng J.F."/>
            <person name="Tapia R."/>
            <person name="Han C."/>
            <person name="Goodwin L."/>
            <person name="Pitluck S."/>
            <person name="Liolios K."/>
            <person name="Pagani I."/>
            <person name="Ivanova N."/>
            <person name="Huntemann M."/>
            <person name="Mavromatis K."/>
            <person name="Mikhailova N."/>
            <person name="Pati A."/>
            <person name="Chen A."/>
            <person name="Palaniappan K."/>
            <person name="Land M."/>
            <person name="Hauser L."/>
            <person name="Brambilla E.M."/>
            <person name="Rohde M."/>
            <person name="Mwirichia R."/>
            <person name="Sikorski J."/>
            <person name="Tindall B.J."/>
            <person name="Goker M."/>
            <person name="Bristow J."/>
            <person name="Eisen J.A."/>
            <person name="Markowitz V."/>
            <person name="Hugenholtz P."/>
            <person name="Klenk H.P."/>
            <person name="Kyrpides N.C."/>
        </authorList>
    </citation>
    <scope>NUCLEOTIDE SEQUENCE [LARGE SCALE GENOMIC DNA]</scope>
    <source>
        <strain evidence="10">DSM 16823 / RW262 / RW262</strain>
    </source>
</reference>
<evidence type="ECO:0000256" key="1">
    <source>
        <dbReference type="ARBA" id="ARBA00004141"/>
    </source>
</evidence>
<keyword evidence="4 7" id="KW-1133">Transmembrane helix</keyword>
<dbReference type="Gene3D" id="1.20.1530.20">
    <property type="match status" value="1"/>
</dbReference>
<dbReference type="InterPro" id="IPR050794">
    <property type="entry name" value="CPA2_transporter"/>
</dbReference>
<keyword evidence="2" id="KW-0813">Transport</keyword>
<feature type="transmembrane region" description="Helical" evidence="7">
    <location>
        <begin position="255"/>
        <end position="273"/>
    </location>
</feature>
<feature type="transmembrane region" description="Helical" evidence="7">
    <location>
        <begin position="348"/>
        <end position="366"/>
    </location>
</feature>
<protein>
    <submittedName>
        <fullName evidence="9">Transporter, CPA2 family</fullName>
    </submittedName>
</protein>
<evidence type="ECO:0000313" key="9">
    <source>
        <dbReference type="EMBL" id="AEA42866.1"/>
    </source>
</evidence>
<evidence type="ECO:0000259" key="8">
    <source>
        <dbReference type="Pfam" id="PF00999"/>
    </source>
</evidence>
<evidence type="ECO:0000256" key="5">
    <source>
        <dbReference type="ARBA" id="ARBA00023065"/>
    </source>
</evidence>
<keyword evidence="10" id="KW-1185">Reference proteome</keyword>
<feature type="transmembrane region" description="Helical" evidence="7">
    <location>
        <begin position="158"/>
        <end position="181"/>
    </location>
</feature>
<dbReference type="PANTHER" id="PTHR32468:SF0">
    <property type="entry name" value="K(+)_H(+) ANTIPORTER 1"/>
    <property type="match status" value="1"/>
</dbReference>
<comment type="subcellular location">
    <subcellularLocation>
        <location evidence="1">Membrane</location>
        <topology evidence="1">Multi-pass membrane protein</topology>
    </subcellularLocation>
</comment>
<feature type="transmembrane region" description="Helical" evidence="7">
    <location>
        <begin position="59"/>
        <end position="80"/>
    </location>
</feature>
<feature type="transmembrane region" description="Helical" evidence="7">
    <location>
        <begin position="193"/>
        <end position="214"/>
    </location>
</feature>
<dbReference type="OrthoDB" id="9793589at2"/>
<name>F2IJH8_FLUTR</name>
<feature type="domain" description="Cation/H+ exchanger transmembrane" evidence="8">
    <location>
        <begin position="75"/>
        <end position="457"/>
    </location>
</feature>
<dbReference type="Pfam" id="PF00999">
    <property type="entry name" value="Na_H_Exchanger"/>
    <property type="match status" value="1"/>
</dbReference>
<dbReference type="eggNOG" id="COG0475">
    <property type="taxonomic scope" value="Bacteria"/>
</dbReference>
<evidence type="ECO:0000256" key="7">
    <source>
        <dbReference type="SAM" id="Phobius"/>
    </source>
</evidence>
<feature type="transmembrane region" description="Helical" evidence="7">
    <location>
        <begin position="439"/>
        <end position="464"/>
    </location>
</feature>
<proteinExistence type="predicted"/>
<dbReference type="GO" id="GO:1902600">
    <property type="term" value="P:proton transmembrane transport"/>
    <property type="evidence" value="ECO:0007669"/>
    <property type="project" value="InterPro"/>
</dbReference>
<feature type="transmembrane region" description="Helical" evidence="7">
    <location>
        <begin position="92"/>
        <end position="109"/>
    </location>
</feature>
<dbReference type="Proteomes" id="UP000007463">
    <property type="component" value="Chromosome"/>
</dbReference>
<evidence type="ECO:0000256" key="6">
    <source>
        <dbReference type="ARBA" id="ARBA00023136"/>
    </source>
</evidence>
<dbReference type="InterPro" id="IPR038770">
    <property type="entry name" value="Na+/solute_symporter_sf"/>
</dbReference>
<dbReference type="GO" id="GO:0016020">
    <property type="term" value="C:membrane"/>
    <property type="evidence" value="ECO:0007669"/>
    <property type="project" value="UniProtKB-SubCell"/>
</dbReference>
<dbReference type="InterPro" id="IPR006153">
    <property type="entry name" value="Cation/H_exchanger_TM"/>
</dbReference>
<feature type="transmembrane region" description="Helical" evidence="7">
    <location>
        <begin position="372"/>
        <end position="396"/>
    </location>
</feature>
<evidence type="ECO:0000256" key="2">
    <source>
        <dbReference type="ARBA" id="ARBA00022448"/>
    </source>
</evidence>
<dbReference type="GO" id="GO:0015297">
    <property type="term" value="F:antiporter activity"/>
    <property type="evidence" value="ECO:0007669"/>
    <property type="project" value="InterPro"/>
</dbReference>
<dbReference type="RefSeq" id="WP_013685638.1">
    <property type="nucleotide sequence ID" value="NC_015321.1"/>
</dbReference>
<organism evidence="9 10">
    <name type="scientific">Fluviicola taffensis (strain DSM 16823 / NCIMB 13979 / RW262)</name>
    <dbReference type="NCBI Taxonomy" id="755732"/>
    <lineage>
        <taxon>Bacteria</taxon>
        <taxon>Pseudomonadati</taxon>
        <taxon>Bacteroidota</taxon>
        <taxon>Flavobacteriia</taxon>
        <taxon>Flavobacteriales</taxon>
        <taxon>Crocinitomicaceae</taxon>
        <taxon>Fluviicola</taxon>
    </lineage>
</organism>